<name>A0A5B7KN20_PORTR</name>
<reference evidence="2 3" key="1">
    <citation type="submission" date="2019-05" db="EMBL/GenBank/DDBJ databases">
        <title>Another draft genome of Portunus trituberculatus and its Hox gene families provides insights of decapod evolution.</title>
        <authorList>
            <person name="Jeong J.-H."/>
            <person name="Song I."/>
            <person name="Kim S."/>
            <person name="Choi T."/>
            <person name="Kim D."/>
            <person name="Ryu S."/>
            <person name="Kim W."/>
        </authorList>
    </citation>
    <scope>NUCLEOTIDE SEQUENCE [LARGE SCALE GENOMIC DNA]</scope>
    <source>
        <tissue evidence="2">Muscle</tissue>
    </source>
</reference>
<dbReference type="AlphaFoldDB" id="A0A5B7KN20"/>
<keyword evidence="3" id="KW-1185">Reference proteome</keyword>
<evidence type="ECO:0000256" key="1">
    <source>
        <dbReference type="SAM" id="MobiDB-lite"/>
    </source>
</evidence>
<accession>A0A5B7KN20</accession>
<gene>
    <name evidence="2" type="ORF">E2C01_101925</name>
</gene>
<organism evidence="2 3">
    <name type="scientific">Portunus trituberculatus</name>
    <name type="common">Swimming crab</name>
    <name type="synonym">Neptunus trituberculatus</name>
    <dbReference type="NCBI Taxonomy" id="210409"/>
    <lineage>
        <taxon>Eukaryota</taxon>
        <taxon>Metazoa</taxon>
        <taxon>Ecdysozoa</taxon>
        <taxon>Arthropoda</taxon>
        <taxon>Crustacea</taxon>
        <taxon>Multicrustacea</taxon>
        <taxon>Malacostraca</taxon>
        <taxon>Eumalacostraca</taxon>
        <taxon>Eucarida</taxon>
        <taxon>Decapoda</taxon>
        <taxon>Pleocyemata</taxon>
        <taxon>Brachyura</taxon>
        <taxon>Eubrachyura</taxon>
        <taxon>Portunoidea</taxon>
        <taxon>Portunidae</taxon>
        <taxon>Portuninae</taxon>
        <taxon>Portunus</taxon>
    </lineage>
</organism>
<evidence type="ECO:0000313" key="3">
    <source>
        <dbReference type="Proteomes" id="UP000324222"/>
    </source>
</evidence>
<protein>
    <submittedName>
        <fullName evidence="2">Uncharacterized protein</fullName>
    </submittedName>
</protein>
<sequence length="73" mass="7884">MSRKTRSGTEIKENGRKSKRRQWTEGSRSPPLAATRPSSTCQPVSILPSIVKVASRVGACFSAPPRPAPPLLL</sequence>
<feature type="region of interest" description="Disordered" evidence="1">
    <location>
        <begin position="1"/>
        <end position="41"/>
    </location>
</feature>
<dbReference type="Proteomes" id="UP000324222">
    <property type="component" value="Unassembled WGS sequence"/>
</dbReference>
<dbReference type="EMBL" id="VSRR010149597">
    <property type="protein sequence ID" value="MPD06135.1"/>
    <property type="molecule type" value="Genomic_DNA"/>
</dbReference>
<evidence type="ECO:0000313" key="2">
    <source>
        <dbReference type="EMBL" id="MPD06135.1"/>
    </source>
</evidence>
<proteinExistence type="predicted"/>
<feature type="compositionally biased region" description="Basic and acidic residues" evidence="1">
    <location>
        <begin position="7"/>
        <end position="16"/>
    </location>
</feature>
<comment type="caution">
    <text evidence="2">The sequence shown here is derived from an EMBL/GenBank/DDBJ whole genome shotgun (WGS) entry which is preliminary data.</text>
</comment>